<accession>A0A1F4YEU0</accession>
<name>A0A1F4YEU0_9BACT</name>
<feature type="chain" id="PRO_5009515788" evidence="1">
    <location>
        <begin position="19"/>
        <end position="80"/>
    </location>
</feature>
<proteinExistence type="predicted"/>
<feature type="signal peptide" evidence="1">
    <location>
        <begin position="1"/>
        <end position="18"/>
    </location>
</feature>
<comment type="caution">
    <text evidence="2">The sequence shown here is derived from an EMBL/GenBank/DDBJ whole genome shotgun (WGS) entry which is preliminary data.</text>
</comment>
<evidence type="ECO:0000313" key="2">
    <source>
        <dbReference type="EMBL" id="OGC92388.1"/>
    </source>
</evidence>
<protein>
    <submittedName>
        <fullName evidence="2">Uncharacterized protein</fullName>
    </submittedName>
</protein>
<dbReference type="PROSITE" id="PS51257">
    <property type="entry name" value="PROKAR_LIPOPROTEIN"/>
    <property type="match status" value="1"/>
</dbReference>
<organism evidence="2 3">
    <name type="scientific">Candidatus Amesbacteria bacterium RIFCSPHIGHO2_01_FULL_48_32b</name>
    <dbReference type="NCBI Taxonomy" id="1797253"/>
    <lineage>
        <taxon>Bacteria</taxon>
        <taxon>Candidatus Amesiibacteriota</taxon>
    </lineage>
</organism>
<sequence length="80" mass="8567">MLPHRAASLLVIASFTLAACNPLKESCYPITVIEVLSTSGRGATLELNCTRLTPSGEIITERSPGPGYIIGPSHFEVFLH</sequence>
<dbReference type="EMBL" id="MEXH01000016">
    <property type="protein sequence ID" value="OGC92388.1"/>
    <property type="molecule type" value="Genomic_DNA"/>
</dbReference>
<gene>
    <name evidence="2" type="ORF">A2876_02310</name>
</gene>
<evidence type="ECO:0000256" key="1">
    <source>
        <dbReference type="SAM" id="SignalP"/>
    </source>
</evidence>
<dbReference type="AlphaFoldDB" id="A0A1F4YEU0"/>
<evidence type="ECO:0000313" key="3">
    <source>
        <dbReference type="Proteomes" id="UP000178176"/>
    </source>
</evidence>
<reference evidence="2 3" key="1">
    <citation type="journal article" date="2016" name="Nat. Commun.">
        <title>Thousands of microbial genomes shed light on interconnected biogeochemical processes in an aquifer system.</title>
        <authorList>
            <person name="Anantharaman K."/>
            <person name="Brown C.T."/>
            <person name="Hug L.A."/>
            <person name="Sharon I."/>
            <person name="Castelle C.J."/>
            <person name="Probst A.J."/>
            <person name="Thomas B.C."/>
            <person name="Singh A."/>
            <person name="Wilkins M.J."/>
            <person name="Karaoz U."/>
            <person name="Brodie E.L."/>
            <person name="Williams K.H."/>
            <person name="Hubbard S.S."/>
            <person name="Banfield J.F."/>
        </authorList>
    </citation>
    <scope>NUCLEOTIDE SEQUENCE [LARGE SCALE GENOMIC DNA]</scope>
</reference>
<keyword evidence="1" id="KW-0732">Signal</keyword>
<dbReference type="Proteomes" id="UP000178176">
    <property type="component" value="Unassembled WGS sequence"/>
</dbReference>